<keyword evidence="2" id="KW-0808">Transferase</keyword>
<reference evidence="3" key="1">
    <citation type="submission" date="2017-02" db="EMBL/GenBank/DDBJ databases">
        <authorList>
            <person name="Varghese N."/>
            <person name="Submissions S."/>
        </authorList>
    </citation>
    <scope>NUCLEOTIDE SEQUENCE [LARGE SCALE GENOMIC DNA]</scope>
    <source>
        <strain evidence="3">ATCC 25662</strain>
    </source>
</reference>
<gene>
    <name evidence="2" type="ORF">SAMN02745191_0129</name>
</gene>
<dbReference type="OrthoDB" id="424368at2"/>
<evidence type="ECO:0000259" key="1">
    <source>
        <dbReference type="PROSITE" id="PS51186"/>
    </source>
</evidence>
<dbReference type="InterPro" id="IPR016181">
    <property type="entry name" value="Acyl_CoA_acyltransferase"/>
</dbReference>
<evidence type="ECO:0000313" key="3">
    <source>
        <dbReference type="Proteomes" id="UP000243297"/>
    </source>
</evidence>
<proteinExistence type="predicted"/>
<name>A0A1T4JW88_9FIRM</name>
<evidence type="ECO:0000313" key="2">
    <source>
        <dbReference type="EMBL" id="SJZ34389.1"/>
    </source>
</evidence>
<sequence>MKIRKYKQDDCLEIIQLFEDTIKSINSFDYTPIQIDAWLNNHRTPNQWNQLLLSHHTYVAIEDNKVVGFADIDDCGYFDHLYVHKDYQHQGIATLLSDTVEELHLAPIIQTDASITARPFFERRGYQVLQEQHVQCNGIELTNYKMEKKMGPSN</sequence>
<dbReference type="Gene3D" id="3.40.630.30">
    <property type="match status" value="1"/>
</dbReference>
<dbReference type="STRING" id="118967.SAMN02745191_0129"/>
<dbReference type="PANTHER" id="PTHR43451">
    <property type="entry name" value="ACETYLTRANSFERASE (GNAT) FAMILY PROTEIN"/>
    <property type="match status" value="1"/>
</dbReference>
<dbReference type="InterPro" id="IPR000182">
    <property type="entry name" value="GNAT_dom"/>
</dbReference>
<feature type="domain" description="N-acetyltransferase" evidence="1">
    <location>
        <begin position="1"/>
        <end position="151"/>
    </location>
</feature>
<dbReference type="PANTHER" id="PTHR43451:SF1">
    <property type="entry name" value="ACETYLTRANSFERASE"/>
    <property type="match status" value="1"/>
</dbReference>
<dbReference type="InterPro" id="IPR052564">
    <property type="entry name" value="N-acetyltrans/Recomb-assoc"/>
</dbReference>
<dbReference type="EMBL" id="FUWY01000001">
    <property type="protein sequence ID" value="SJZ34389.1"/>
    <property type="molecule type" value="Genomic_DNA"/>
</dbReference>
<dbReference type="AlphaFoldDB" id="A0A1T4JW88"/>
<protein>
    <submittedName>
        <fullName evidence="2">Putative acetyltransferase</fullName>
    </submittedName>
</protein>
<accession>A0A1T4JW88</accession>
<keyword evidence="3" id="KW-1185">Reference proteome</keyword>
<dbReference type="Proteomes" id="UP000243297">
    <property type="component" value="Unassembled WGS sequence"/>
</dbReference>
<dbReference type="SUPFAM" id="SSF55729">
    <property type="entry name" value="Acyl-CoA N-acyltransferases (Nat)"/>
    <property type="match status" value="1"/>
</dbReference>
<dbReference type="GO" id="GO:0016747">
    <property type="term" value="F:acyltransferase activity, transferring groups other than amino-acyl groups"/>
    <property type="evidence" value="ECO:0007669"/>
    <property type="project" value="InterPro"/>
</dbReference>
<dbReference type="PROSITE" id="PS51186">
    <property type="entry name" value="GNAT"/>
    <property type="match status" value="1"/>
</dbReference>
<organism evidence="2 3">
    <name type="scientific">Anaerorhabdus furcosa</name>
    <dbReference type="NCBI Taxonomy" id="118967"/>
    <lineage>
        <taxon>Bacteria</taxon>
        <taxon>Bacillati</taxon>
        <taxon>Bacillota</taxon>
        <taxon>Erysipelotrichia</taxon>
        <taxon>Erysipelotrichales</taxon>
        <taxon>Erysipelotrichaceae</taxon>
        <taxon>Anaerorhabdus</taxon>
    </lineage>
</organism>
<dbReference type="CDD" id="cd04301">
    <property type="entry name" value="NAT_SF"/>
    <property type="match status" value="1"/>
</dbReference>
<dbReference type="Pfam" id="PF13673">
    <property type="entry name" value="Acetyltransf_10"/>
    <property type="match status" value="1"/>
</dbReference>
<dbReference type="RefSeq" id="WP_078710595.1">
    <property type="nucleotide sequence ID" value="NZ_FUWY01000001.1"/>
</dbReference>